<gene>
    <name evidence="10" type="ORF">g.36706</name>
</gene>
<comment type="caution">
    <text evidence="5">Lacks conserved residue(s) required for the propagation of feature annotation.</text>
</comment>
<reference evidence="10" key="1">
    <citation type="submission" date="2015-11" db="EMBL/GenBank/DDBJ databases">
        <title>De novo transcriptome assembly of four potential Pierce s Disease insect vectors from Arizona vineyards.</title>
        <authorList>
            <person name="Tassone E.E."/>
        </authorList>
    </citation>
    <scope>NUCLEOTIDE SEQUENCE</scope>
</reference>
<accession>A0A1B6L6B2</accession>
<evidence type="ECO:0008006" key="11">
    <source>
        <dbReference type="Google" id="ProtNLM"/>
    </source>
</evidence>
<dbReference type="GO" id="GO:0005319">
    <property type="term" value="F:lipid transporter activity"/>
    <property type="evidence" value="ECO:0007669"/>
    <property type="project" value="InterPro"/>
</dbReference>
<feature type="compositionally biased region" description="Basic and acidic residues" evidence="6">
    <location>
        <begin position="401"/>
        <end position="413"/>
    </location>
</feature>
<evidence type="ECO:0000259" key="8">
    <source>
        <dbReference type="PROSITE" id="PS51211"/>
    </source>
</evidence>
<evidence type="ECO:0000256" key="1">
    <source>
        <dbReference type="ARBA" id="ARBA00022729"/>
    </source>
</evidence>
<feature type="domain" description="Vitellogenin" evidence="8">
    <location>
        <begin position="26"/>
        <end position="832"/>
    </location>
</feature>
<evidence type="ECO:0000256" key="5">
    <source>
        <dbReference type="PROSITE-ProRule" id="PRU00557"/>
    </source>
</evidence>
<sequence length="1719" mass="194707">MGWPLSLPLFLLSVVISSSSASEYGWPPQKEFLFSVQGQDLTGLPGLKPQYAGFRYNGELRVQSHTPRLLLIKFLNMNYTSIHEELPEGWWNGPESTSKNKTKILPLTTTTIVVRLTLAKSPELIIQPDLPDWQVNFIKGIVSNILTDQSQERNFGPNSNKMALSQEKDVYHVLEDSVGGRCEVVYEVVQLPKQLTPHNNRLCVDQQFWEITKTRNYSNCEVLSEDHSHLPLRDCTPGGSNCGQFWTRASVTQMIGCGKKNNFLLLSSVSSSVINAQLHLQNNSEAVLNSNLIIKLVSTSNLDQKYKPPQTVQTIKSLLYSYTAPTEDSYSRHCQGNVHESNEGALEEPHQHEPSDDIDPRMGDEGHRNKRGIKRKFGREYKTESKEDNENTILEPNTPKGYDKKSWNFKDRNQPQSEMDLEDQWKISGKEMSSSPPYQPFNLFNLAHRTSNDLSCLHPKFRQLITDIASDLEHIDTLPEKNTLDKLSLAVDICRSLPYEKLASVGQEVFEAHNNSTNNMKNNERTVFRDVVTMCGSHPALKLIKEWLERRQVDGEEAAEIISTLPSHMISPNKYYMADFYAMVEQIGDRYDRQLASTAVLALSNAVRLACVNPVARQHVFSSIVRPVCDSSITTRFTQWLQSQMNKDSDLRRVYIQALGNLGTSDTVVFLQKYALNTEFSPYLRTSAVFAMRYHVMYKEPTVVPLLLSLYHNYNLPLSIRMSAAALLFYSNPGLTVWQRLAISTWYEPSPAVAQFVASSIRTMATSQDSLYAHVTKSASLVQSLAKPVKVQPYQPYNLMASWLSNNMEKQILEQLSWMEVYDFSNLYYRHTSRFSGFSRTNIEASLSVSNPDALWSAMKEMLTPRNNLLHSTIDNMPNTLAQIKEVLGLQMRSLPNLQADLHLKINNMVERMFMVNMDTLKSLSKEGRRMVVDKLSEGKSMTYQKTDMSGFHISTTTELGFPVQFTVRTPWIVKAKADVNLTSNGLVLGAAFVYSSQMLSSVSILSAWDNVEHSAGTSATNFVQLPLFRAVLNLNPDEEALKITTTYVDQHRLLYLDMQPYTSQRKIKIHQPTLLSPDTCKVQLGQPIQIPLPWLSHYLNNIYTSEEVHHFDPSDFLGQARVVMGFPLLMPNMECRSFETVMNPLHPVIMNFSMSSTTKLGGHLALKSSRGNRTIFNEFYSGLFKSDKSDEAPNTSIDVADSTSTSTKKPEALAFFLGTREETELTPEEKEQATAREKVLLTDSSSATLGGYRVFPITFNDAIGNFNASTIDPFLNKVDGSSRSYLIERSLNAINSGRAVVVSLSLESSHPDFSNRMTAYATYSTSYSHRVSRYGLFIKGNSSEVKLTTILETPIDIATNMKRRLSEDLMRTVYVDFVYKNSGHSMYAFTKGEVGLSRARLMQLRGSPLLEACSQLHPQYFDSLIDLRCQQMQDETKQISFGNFTVYYDDYTKYFEEKAHTYIDAAKVMLPRVEVKRGEGVNTMSLVVDVNARTESINAFIKTPVTSINIYRYPLSKLPMRSFLEWRTQNHEPREYCGVSSRRVRTFDGAEYRYKMGEDWHLVAQDCTGKYGFAVLARPEDNNDLGVEVNIGDLAVLALTAGPKVYMNRHIQYMSMTRSLLRLTNRHGELLAHVVYTPDHSIHVRLPQYHLQLIFSNTSLILRAEQNLQGRLCGLCGENTHSGVELFHTAKGSSAKSPAEFFESYRLKGFETETVEVE</sequence>
<protein>
    <recommendedName>
        <fullName evidence="11">Vitellogenin domain-containing protein</fullName>
    </recommendedName>
</protein>
<evidence type="ECO:0000256" key="3">
    <source>
        <dbReference type="ARBA" id="ARBA00023157"/>
    </source>
</evidence>
<proteinExistence type="predicted"/>
<keyword evidence="1 7" id="KW-0732">Signal</keyword>
<dbReference type="InterPro" id="IPR015816">
    <property type="entry name" value="Vitellinogen_b-sht_N"/>
</dbReference>
<dbReference type="PROSITE" id="PS51233">
    <property type="entry name" value="VWFD"/>
    <property type="match status" value="1"/>
</dbReference>
<dbReference type="InterPro" id="IPR001747">
    <property type="entry name" value="Vitellogenin_N"/>
</dbReference>
<dbReference type="EMBL" id="GEBQ01020806">
    <property type="protein sequence ID" value="JAT19171.1"/>
    <property type="molecule type" value="Transcribed_RNA"/>
</dbReference>
<dbReference type="Pfam" id="PF09172">
    <property type="entry name" value="Vit_open_b-sht"/>
    <property type="match status" value="1"/>
</dbReference>
<dbReference type="PANTHER" id="PTHR23345:SF15">
    <property type="entry name" value="VITELLOGENIN 1-RELATED"/>
    <property type="match status" value="1"/>
</dbReference>
<dbReference type="InterPro" id="IPR001846">
    <property type="entry name" value="VWF_type-D"/>
</dbReference>
<name>A0A1B6L6B2_9HEMI</name>
<keyword evidence="3" id="KW-1015">Disulfide bond</keyword>
<keyword evidence="2" id="KW-0758">Storage protein</keyword>
<dbReference type="InterPro" id="IPR015819">
    <property type="entry name" value="Lipid_transp_b-sht_shell"/>
</dbReference>
<dbReference type="InterPro" id="IPR011030">
    <property type="entry name" value="Lipovitellin_superhlx_dom"/>
</dbReference>
<dbReference type="Gene3D" id="2.30.230.10">
    <property type="entry name" value="Lipovitellin, beta-sheet shell regions, chain A"/>
    <property type="match status" value="1"/>
</dbReference>
<keyword evidence="4" id="KW-0325">Glycoprotein</keyword>
<dbReference type="GO" id="GO:0045735">
    <property type="term" value="F:nutrient reservoir activity"/>
    <property type="evidence" value="ECO:0007669"/>
    <property type="project" value="UniProtKB-KW"/>
</dbReference>
<evidence type="ECO:0000256" key="7">
    <source>
        <dbReference type="SAM" id="SignalP"/>
    </source>
</evidence>
<dbReference type="InterPro" id="IPR015255">
    <property type="entry name" value="Vitellinogen_open_b-sht"/>
</dbReference>
<evidence type="ECO:0000259" key="9">
    <source>
        <dbReference type="PROSITE" id="PS51233"/>
    </source>
</evidence>
<organism evidence="10">
    <name type="scientific">Graphocephala atropunctata</name>
    <dbReference type="NCBI Taxonomy" id="36148"/>
    <lineage>
        <taxon>Eukaryota</taxon>
        <taxon>Metazoa</taxon>
        <taxon>Ecdysozoa</taxon>
        <taxon>Arthropoda</taxon>
        <taxon>Hexapoda</taxon>
        <taxon>Insecta</taxon>
        <taxon>Pterygota</taxon>
        <taxon>Neoptera</taxon>
        <taxon>Paraneoptera</taxon>
        <taxon>Hemiptera</taxon>
        <taxon>Auchenorrhyncha</taxon>
        <taxon>Membracoidea</taxon>
        <taxon>Cicadellidae</taxon>
        <taxon>Cicadellinae</taxon>
        <taxon>Cicadellini</taxon>
        <taxon>Graphocephala</taxon>
    </lineage>
</organism>
<feature type="signal peptide" evidence="7">
    <location>
        <begin position="1"/>
        <end position="21"/>
    </location>
</feature>
<dbReference type="SUPFAM" id="SSF56968">
    <property type="entry name" value="Lipovitellin-phosvitin complex, beta-sheet shell regions"/>
    <property type="match status" value="2"/>
</dbReference>
<evidence type="ECO:0000256" key="4">
    <source>
        <dbReference type="ARBA" id="ARBA00023180"/>
    </source>
</evidence>
<dbReference type="PROSITE" id="PS51211">
    <property type="entry name" value="VITELLOGENIN"/>
    <property type="match status" value="1"/>
</dbReference>
<dbReference type="Pfam" id="PF01347">
    <property type="entry name" value="Vitellogenin_N"/>
    <property type="match status" value="1"/>
</dbReference>
<dbReference type="SMART" id="SM00638">
    <property type="entry name" value="LPD_N"/>
    <property type="match status" value="1"/>
</dbReference>
<dbReference type="InterPro" id="IPR050733">
    <property type="entry name" value="Vitellogenin/Apolipophorin"/>
</dbReference>
<evidence type="ECO:0000256" key="6">
    <source>
        <dbReference type="SAM" id="MobiDB-lite"/>
    </source>
</evidence>
<dbReference type="Pfam" id="PF00094">
    <property type="entry name" value="VWD"/>
    <property type="match status" value="1"/>
</dbReference>
<dbReference type="Gene3D" id="1.25.10.20">
    <property type="entry name" value="Vitellinogen, superhelical"/>
    <property type="match status" value="1"/>
</dbReference>
<dbReference type="PANTHER" id="PTHR23345">
    <property type="entry name" value="VITELLOGENIN-RELATED"/>
    <property type="match status" value="1"/>
</dbReference>
<feature type="compositionally biased region" description="Basic and acidic residues" evidence="6">
    <location>
        <begin position="347"/>
        <end position="367"/>
    </location>
</feature>
<dbReference type="SUPFAM" id="SSF48431">
    <property type="entry name" value="Lipovitellin-phosvitin complex, superhelical domain"/>
    <property type="match status" value="1"/>
</dbReference>
<evidence type="ECO:0000313" key="10">
    <source>
        <dbReference type="EMBL" id="JAT19171.1"/>
    </source>
</evidence>
<feature type="domain" description="VWFD" evidence="9">
    <location>
        <begin position="1536"/>
        <end position="1714"/>
    </location>
</feature>
<feature type="compositionally biased region" description="Basic residues" evidence="6">
    <location>
        <begin position="368"/>
        <end position="377"/>
    </location>
</feature>
<evidence type="ECO:0000256" key="2">
    <source>
        <dbReference type="ARBA" id="ARBA00022761"/>
    </source>
</evidence>
<feature type="chain" id="PRO_5008587156" description="Vitellogenin domain-containing protein" evidence="7">
    <location>
        <begin position="22"/>
        <end position="1719"/>
    </location>
</feature>
<feature type="region of interest" description="Disordered" evidence="6">
    <location>
        <begin position="342"/>
        <end position="418"/>
    </location>
</feature>
<feature type="compositionally biased region" description="Basic and acidic residues" evidence="6">
    <location>
        <begin position="378"/>
        <end position="389"/>
    </location>
</feature>
<dbReference type="SMART" id="SM00216">
    <property type="entry name" value="VWD"/>
    <property type="match status" value="1"/>
</dbReference>